<dbReference type="PROSITE" id="PS00028">
    <property type="entry name" value="ZINC_FINGER_C2H2_1"/>
    <property type="match status" value="7"/>
</dbReference>
<dbReference type="Pfam" id="PF00096">
    <property type="entry name" value="zf-C2H2"/>
    <property type="match status" value="5"/>
</dbReference>
<keyword evidence="2" id="KW-0479">Metal-binding</keyword>
<dbReference type="SMART" id="SM00355">
    <property type="entry name" value="ZnF_C2H2"/>
    <property type="match status" value="8"/>
</dbReference>
<name>A0A1Y1N3P9_PHOPY</name>
<evidence type="ECO:0000256" key="7">
    <source>
        <dbReference type="ARBA" id="ARBA00023242"/>
    </source>
</evidence>
<comment type="subcellular location">
    <subcellularLocation>
        <location evidence="1">Nucleus</location>
    </subcellularLocation>
</comment>
<dbReference type="AlphaFoldDB" id="A0A1Y1N3P9"/>
<feature type="domain" description="C2H2-type" evidence="11">
    <location>
        <begin position="521"/>
        <end position="548"/>
    </location>
</feature>
<accession>A0A1Y1N3P9</accession>
<dbReference type="Gene3D" id="3.30.160.60">
    <property type="entry name" value="Classic Zinc Finger"/>
    <property type="match status" value="5"/>
</dbReference>
<feature type="domain" description="C2H2-type" evidence="11">
    <location>
        <begin position="407"/>
        <end position="434"/>
    </location>
</feature>
<dbReference type="FunFam" id="3.30.160.60:FF:002343">
    <property type="entry name" value="Zinc finger protein 33A"/>
    <property type="match status" value="1"/>
</dbReference>
<dbReference type="PROSITE" id="PS50157">
    <property type="entry name" value="ZINC_FINGER_C2H2_2"/>
    <property type="match status" value="7"/>
</dbReference>
<dbReference type="FunFam" id="3.30.160.60:FF:001450">
    <property type="entry name" value="zinc finger protein 774"/>
    <property type="match status" value="1"/>
</dbReference>
<dbReference type="GO" id="GO:0005634">
    <property type="term" value="C:nucleus"/>
    <property type="evidence" value="ECO:0007669"/>
    <property type="project" value="UniProtKB-SubCell"/>
</dbReference>
<evidence type="ECO:0000256" key="10">
    <source>
        <dbReference type="SAM" id="MobiDB-lite"/>
    </source>
</evidence>
<feature type="compositionally biased region" description="Low complexity" evidence="10">
    <location>
        <begin position="251"/>
        <end position="295"/>
    </location>
</feature>
<evidence type="ECO:0000259" key="11">
    <source>
        <dbReference type="PROSITE" id="PS50157"/>
    </source>
</evidence>
<evidence type="ECO:0000256" key="6">
    <source>
        <dbReference type="ARBA" id="ARBA00023125"/>
    </source>
</evidence>
<feature type="domain" description="C2H2-type" evidence="11">
    <location>
        <begin position="379"/>
        <end position="406"/>
    </location>
</feature>
<evidence type="ECO:0000256" key="5">
    <source>
        <dbReference type="ARBA" id="ARBA00022833"/>
    </source>
</evidence>
<dbReference type="PANTHER" id="PTHR24394">
    <property type="entry name" value="ZINC FINGER PROTEIN"/>
    <property type="match status" value="1"/>
</dbReference>
<proteinExistence type="predicted"/>
<keyword evidence="4 8" id="KW-0863">Zinc-finger</keyword>
<feature type="compositionally biased region" description="Basic and acidic residues" evidence="10">
    <location>
        <begin position="339"/>
        <end position="369"/>
    </location>
</feature>
<dbReference type="FunFam" id="3.30.160.60:FF:000557">
    <property type="entry name" value="zinc finger and SCAN domain-containing protein 29"/>
    <property type="match status" value="1"/>
</dbReference>
<dbReference type="SMART" id="SM00868">
    <property type="entry name" value="zf-AD"/>
    <property type="match status" value="1"/>
</dbReference>
<keyword evidence="9" id="KW-0175">Coiled coil</keyword>
<evidence type="ECO:0000256" key="8">
    <source>
        <dbReference type="PROSITE-ProRule" id="PRU00042"/>
    </source>
</evidence>
<dbReference type="GO" id="GO:0008270">
    <property type="term" value="F:zinc ion binding"/>
    <property type="evidence" value="ECO:0007669"/>
    <property type="project" value="UniProtKB-KW"/>
</dbReference>
<sequence length="650" mass="74497">MDLVCRTCLNVVKSDSFYIHLNQWSGGNDVRDREKLEACVPELTLDVVVDPIICGSCKEKLTIFFKFKEECLETEKFLFNCIQQRRQNENCTDLLSNYDLLTLVKNDVVLEHSYSSIKKFETFTDGFEDDSPTNVQAVIKSALTSLVQSKGGAPDSGVEDELNYDIDHVVHYETVECCYSEPEELPETKPVLKSIMKKPRKKKSKGRRVTRSSSSNRKSVKIKMQFPPVKTKAARKMSPIPKVPPRRSVTPRKSSPSTRKSSSSSRKSLPPTRKTSPSSRKSLSPPRKSSPAPSKIAPPSPSPKTSTPKIMAPPKKRKISPSPEHVSADTSPQFDTEDNVQKAIEENKENVSTETKVKPAPKAKSEPKPKLSYLCPDGFQCTKCDKAFRYRCHFKMHERAHLLKKDYICPQCGKIFTQERYLKYHITTHTAPRTPRFRCNMCNKCLGSRTSLRRHIRLHTGERPYTCNVCKKEFSQKTQLEVHERTHSGEKPFVCNMCNTMFSQKSHLQNHMLIHTGERPYQCEKCRKRFSKNSVLRVHMQIHEDKPYQCSGCTKFFKELSSYRKHVGKYLPKCVAGRRAFKVESVKLKANSKVLEDINNDLNEINRDIAEDVAKALKLKTLQYFCKVCSKGFTTNFSRNRHLKFQHPPK</sequence>
<evidence type="ECO:0000256" key="2">
    <source>
        <dbReference type="ARBA" id="ARBA00022723"/>
    </source>
</evidence>
<feature type="coiled-coil region" evidence="9">
    <location>
        <begin position="588"/>
        <end position="615"/>
    </location>
</feature>
<dbReference type="GO" id="GO:0003677">
    <property type="term" value="F:DNA binding"/>
    <property type="evidence" value="ECO:0007669"/>
    <property type="project" value="UniProtKB-KW"/>
</dbReference>
<keyword evidence="5" id="KW-0862">Zinc</keyword>
<keyword evidence="6" id="KW-0238">DNA-binding</keyword>
<organism evidence="12">
    <name type="scientific">Photinus pyralis</name>
    <name type="common">Common eastern firefly</name>
    <name type="synonym">Lampyris pyralis</name>
    <dbReference type="NCBI Taxonomy" id="7054"/>
    <lineage>
        <taxon>Eukaryota</taxon>
        <taxon>Metazoa</taxon>
        <taxon>Ecdysozoa</taxon>
        <taxon>Arthropoda</taxon>
        <taxon>Hexapoda</taxon>
        <taxon>Insecta</taxon>
        <taxon>Pterygota</taxon>
        <taxon>Neoptera</taxon>
        <taxon>Endopterygota</taxon>
        <taxon>Coleoptera</taxon>
        <taxon>Polyphaga</taxon>
        <taxon>Elateriformia</taxon>
        <taxon>Elateroidea</taxon>
        <taxon>Lampyridae</taxon>
        <taxon>Lampyrinae</taxon>
        <taxon>Photinus</taxon>
    </lineage>
</organism>
<dbReference type="EMBL" id="GEZM01015650">
    <property type="protein sequence ID" value="JAV91490.1"/>
    <property type="molecule type" value="Transcribed_RNA"/>
</dbReference>
<keyword evidence="3" id="KW-0677">Repeat</keyword>
<feature type="compositionally biased region" description="Basic residues" evidence="10">
    <location>
        <begin position="195"/>
        <end position="210"/>
    </location>
</feature>
<dbReference type="FunFam" id="3.30.160.60:FF:000290">
    <property type="entry name" value="Zinc finger protein 697 isoform X1"/>
    <property type="match status" value="1"/>
</dbReference>
<dbReference type="InterPro" id="IPR036236">
    <property type="entry name" value="Znf_C2H2_sf"/>
</dbReference>
<keyword evidence="7" id="KW-0539">Nucleus</keyword>
<evidence type="ECO:0000256" key="1">
    <source>
        <dbReference type="ARBA" id="ARBA00004123"/>
    </source>
</evidence>
<dbReference type="SUPFAM" id="SSF57667">
    <property type="entry name" value="beta-beta-alpha zinc fingers"/>
    <property type="match status" value="4"/>
</dbReference>
<evidence type="ECO:0000256" key="4">
    <source>
        <dbReference type="ARBA" id="ARBA00022771"/>
    </source>
</evidence>
<dbReference type="GO" id="GO:0000981">
    <property type="term" value="F:DNA-binding transcription factor activity, RNA polymerase II-specific"/>
    <property type="evidence" value="ECO:0007669"/>
    <property type="project" value="TreeGrafter"/>
</dbReference>
<dbReference type="PANTHER" id="PTHR24394:SF44">
    <property type="entry name" value="ZINC FINGER PROTEIN 271-LIKE"/>
    <property type="match status" value="1"/>
</dbReference>
<evidence type="ECO:0000256" key="3">
    <source>
        <dbReference type="ARBA" id="ARBA00022737"/>
    </source>
</evidence>
<evidence type="ECO:0000256" key="9">
    <source>
        <dbReference type="SAM" id="Coils"/>
    </source>
</evidence>
<feature type="region of interest" description="Disordered" evidence="10">
    <location>
        <begin position="189"/>
        <end position="369"/>
    </location>
</feature>
<dbReference type="InterPro" id="IPR012934">
    <property type="entry name" value="Znf_AD"/>
</dbReference>
<feature type="domain" description="C2H2-type" evidence="11">
    <location>
        <begin position="465"/>
        <end position="492"/>
    </location>
</feature>
<dbReference type="SUPFAM" id="SSF57716">
    <property type="entry name" value="Glucocorticoid receptor-like (DNA-binding domain)"/>
    <property type="match status" value="1"/>
</dbReference>
<evidence type="ECO:0000313" key="12">
    <source>
        <dbReference type="EMBL" id="JAV91490.1"/>
    </source>
</evidence>
<protein>
    <recommendedName>
        <fullName evidence="11">C2H2-type domain-containing protein</fullName>
    </recommendedName>
</protein>
<reference evidence="12" key="1">
    <citation type="journal article" date="2016" name="Sci. Rep.">
        <title>Molecular characterization of firefly nuptial gifts: a multi-omics approach sheds light on postcopulatory sexual selection.</title>
        <authorList>
            <person name="Al-Wathiqui N."/>
            <person name="Fallon T.R."/>
            <person name="South A."/>
            <person name="Weng J.K."/>
            <person name="Lewis S.M."/>
        </authorList>
    </citation>
    <scope>NUCLEOTIDE SEQUENCE</scope>
</reference>
<feature type="domain" description="C2H2-type" evidence="11">
    <location>
        <begin position="624"/>
        <end position="650"/>
    </location>
</feature>
<dbReference type="InterPro" id="IPR013087">
    <property type="entry name" value="Znf_C2H2_type"/>
</dbReference>
<feature type="domain" description="C2H2-type" evidence="11">
    <location>
        <begin position="437"/>
        <end position="464"/>
    </location>
</feature>
<feature type="domain" description="C2H2-type" evidence="11">
    <location>
        <begin position="493"/>
        <end position="520"/>
    </location>
</feature>